<reference evidence="2" key="1">
    <citation type="journal article" date="2019" name="Int. J. Syst. Evol. Microbiol.">
        <title>The Global Catalogue of Microorganisms (GCM) 10K type strain sequencing project: providing services to taxonomists for standard genome sequencing and annotation.</title>
        <authorList>
            <consortium name="The Broad Institute Genomics Platform"/>
            <consortium name="The Broad Institute Genome Sequencing Center for Infectious Disease"/>
            <person name="Wu L."/>
            <person name="Ma J."/>
        </authorList>
    </citation>
    <scope>NUCLEOTIDE SEQUENCE [LARGE SCALE GENOMIC DNA]</scope>
    <source>
        <strain evidence="2">CCUG 39402</strain>
    </source>
</reference>
<name>A0ABW1U010_9BURK</name>
<evidence type="ECO:0000313" key="1">
    <source>
        <dbReference type="EMBL" id="MFC6282795.1"/>
    </source>
</evidence>
<organism evidence="1 2">
    <name type="scientific">Polaromonas aquatica</name>
    <dbReference type="NCBI Taxonomy" id="332657"/>
    <lineage>
        <taxon>Bacteria</taxon>
        <taxon>Pseudomonadati</taxon>
        <taxon>Pseudomonadota</taxon>
        <taxon>Betaproteobacteria</taxon>
        <taxon>Burkholderiales</taxon>
        <taxon>Comamonadaceae</taxon>
        <taxon>Polaromonas</taxon>
    </lineage>
</organism>
<evidence type="ECO:0008006" key="3">
    <source>
        <dbReference type="Google" id="ProtNLM"/>
    </source>
</evidence>
<protein>
    <recommendedName>
        <fullName evidence="3">Internal virion protein C</fullName>
    </recommendedName>
</protein>
<keyword evidence="2" id="KW-1185">Reference proteome</keyword>
<gene>
    <name evidence="1" type="ORF">ACFQND_16335</name>
</gene>
<proteinExistence type="predicted"/>
<accession>A0ABW1U010</accession>
<comment type="caution">
    <text evidence="1">The sequence shown here is derived from an EMBL/GenBank/DDBJ whole genome shotgun (WGS) entry which is preliminary data.</text>
</comment>
<dbReference type="EMBL" id="JBHSRS010000080">
    <property type="protein sequence ID" value="MFC6282795.1"/>
    <property type="molecule type" value="Genomic_DNA"/>
</dbReference>
<evidence type="ECO:0000313" key="2">
    <source>
        <dbReference type="Proteomes" id="UP001596270"/>
    </source>
</evidence>
<dbReference type="Proteomes" id="UP001596270">
    <property type="component" value="Unassembled WGS sequence"/>
</dbReference>
<sequence length="734" mass="79834">MAERQKVQQEDDRSRATAYANSMTVSELGKRIKAGDMLTSESPVFAATVQHVWGQNTHDALERDVLSQVTTGALKFNRPEEIDTYLTEARNTALSGASEYGVAGFDKGYNTLRQKLMDGVAKVNDKEMVENAGNQASDFLANTLLKVTGKDFKGTPQEAAGALLEQYQLLRHTKVMPDAAAKSALQEVAARAAGGGQKAVLGALLDSELPDVGTVRAFLGETKAQTFLATAGAKFDQDQRKRMDDEVLPHMLASDTGSLNVEKFMGWAQDPGNKDYISASTVHSILNRNMGALAHQQTALDKAKLQGQSEASVRAAQDQVDAALTNGNLWRVQGTSNPKVLTDTGKVQEFKVKDYAEQSLIRRTEGMPFEQQVSTWAMNGLKNPNWENILKAGLFNLSSIGVGTNGKPAGELNEAGKQAIELFKKLDAVNPDSAKETAGDTAYKRFSDISFLMHMGRDASDAASIAMNSAVGAAFGSPADKLEKSIRAEADKLTSTPWLDWLANARDNTHDFIANNNPANLGKAWVYGVARVAVGEERAPTWLKGSKHDTADRNTTPNTSQVHSWVKRYASLLAHSGQVGDADQALKLAAEYVSNPAVSVKVNGTLYLRSELPSAPPEGTPGEWLEKFIDAVPKARAKELGFAGEHVRMEFDERSRVYRAFVAGLPLTDPSGGLMVYQKGAIQAWYTTQQAKEVEQAISRKQAKDAQKNRPLDHMGEAFVKDMNARQKRMLTKP</sequence>